<dbReference type="Proteomes" id="UP000314294">
    <property type="component" value="Unassembled WGS sequence"/>
</dbReference>
<proteinExistence type="predicted"/>
<gene>
    <name evidence="1" type="ORF">EYF80_049569</name>
</gene>
<evidence type="ECO:0000313" key="2">
    <source>
        <dbReference type="Proteomes" id="UP000314294"/>
    </source>
</evidence>
<comment type="caution">
    <text evidence="1">The sequence shown here is derived from an EMBL/GenBank/DDBJ whole genome shotgun (WGS) entry which is preliminary data.</text>
</comment>
<dbReference type="AlphaFoldDB" id="A0A4Z2FH67"/>
<reference evidence="1 2" key="1">
    <citation type="submission" date="2019-03" db="EMBL/GenBank/DDBJ databases">
        <title>First draft genome of Liparis tanakae, snailfish: a comprehensive survey of snailfish specific genes.</title>
        <authorList>
            <person name="Kim W."/>
            <person name="Song I."/>
            <person name="Jeong J.-H."/>
            <person name="Kim D."/>
            <person name="Kim S."/>
            <person name="Ryu S."/>
            <person name="Song J.Y."/>
            <person name="Lee S.K."/>
        </authorList>
    </citation>
    <scope>NUCLEOTIDE SEQUENCE [LARGE SCALE GENOMIC DNA]</scope>
    <source>
        <tissue evidence="1">Muscle</tissue>
    </source>
</reference>
<keyword evidence="2" id="KW-1185">Reference proteome</keyword>
<evidence type="ECO:0000313" key="1">
    <source>
        <dbReference type="EMBL" id="TNN40255.1"/>
    </source>
</evidence>
<name>A0A4Z2FH67_9TELE</name>
<protein>
    <submittedName>
        <fullName evidence="1">Uncharacterized protein</fullName>
    </submittedName>
</protein>
<accession>A0A4Z2FH67</accession>
<organism evidence="1 2">
    <name type="scientific">Liparis tanakae</name>
    <name type="common">Tanaka's snailfish</name>
    <dbReference type="NCBI Taxonomy" id="230148"/>
    <lineage>
        <taxon>Eukaryota</taxon>
        <taxon>Metazoa</taxon>
        <taxon>Chordata</taxon>
        <taxon>Craniata</taxon>
        <taxon>Vertebrata</taxon>
        <taxon>Euteleostomi</taxon>
        <taxon>Actinopterygii</taxon>
        <taxon>Neopterygii</taxon>
        <taxon>Teleostei</taxon>
        <taxon>Neoteleostei</taxon>
        <taxon>Acanthomorphata</taxon>
        <taxon>Eupercaria</taxon>
        <taxon>Perciformes</taxon>
        <taxon>Cottioidei</taxon>
        <taxon>Cottales</taxon>
        <taxon>Liparidae</taxon>
        <taxon>Liparis</taxon>
    </lineage>
</organism>
<dbReference type="EMBL" id="SRLO01001205">
    <property type="protein sequence ID" value="TNN40255.1"/>
    <property type="molecule type" value="Genomic_DNA"/>
</dbReference>
<sequence length="90" mass="9665">MWTGRLEVMQTGLEGCMCGDGTPPVRGSPPRSDILEAGAARSNTRIHEPVDFPLKCLNTRTEVKVRLVKSRVSAPLAVQPAHHSACDGIS</sequence>